<evidence type="ECO:0000313" key="4">
    <source>
        <dbReference type="Proteomes" id="UP000070412"/>
    </source>
</evidence>
<reference evidence="4" key="1">
    <citation type="journal article" date="2020" name="PLoS Negl. Trop. Dis.">
        <title>High-quality nuclear genome for Sarcoptes scabiei-A critical resource for a neglected parasite.</title>
        <authorList>
            <person name="Korhonen P.K."/>
            <person name="Gasser R.B."/>
            <person name="Ma G."/>
            <person name="Wang T."/>
            <person name="Stroehlein A.J."/>
            <person name="Young N.D."/>
            <person name="Ang C.S."/>
            <person name="Fernando D.D."/>
            <person name="Lu H.C."/>
            <person name="Taylor S."/>
            <person name="Reynolds S.L."/>
            <person name="Mofiz E."/>
            <person name="Najaraj S.H."/>
            <person name="Gowda H."/>
            <person name="Madugundu A."/>
            <person name="Renuse S."/>
            <person name="Holt D."/>
            <person name="Pandey A."/>
            <person name="Papenfuss A.T."/>
            <person name="Fischer K."/>
        </authorList>
    </citation>
    <scope>NUCLEOTIDE SEQUENCE [LARGE SCALE GENOMIC DNA]</scope>
</reference>
<feature type="chain" id="PRO_5038259394" evidence="1">
    <location>
        <begin position="20"/>
        <end position="189"/>
    </location>
</feature>
<proteinExistence type="predicted"/>
<sequence length="189" mass="21775">MSPHSASSSLVVFISLVSTSILSIKVNGMFAVTEINGSNRIDGVDLNDVGGNQIDRIDILDCRNVFFRRLLWPCGQRCSRPDKLICSGALVDENTLRKLENRIRNLLNSESPRWLRHIVQRRLKRIKRLHIEHTNLSELNNPLFRRFNLTGIVFLSNDFLHKIHLSSFNTKIALNDFRLENMKVVLVEK</sequence>
<dbReference type="EMBL" id="WVUK01000052">
    <property type="protein sequence ID" value="KAF7494750.1"/>
    <property type="molecule type" value="Genomic_DNA"/>
</dbReference>
<accession>A0A834RFD3</accession>
<name>A0A834RFD3_SARSC</name>
<protein>
    <submittedName>
        <fullName evidence="2 3">Uncharacterized protein</fullName>
    </submittedName>
</protein>
<evidence type="ECO:0000313" key="3">
    <source>
        <dbReference type="EnsemblMetazoa" id="KAF7494750.1"/>
    </source>
</evidence>
<dbReference type="Proteomes" id="UP000070412">
    <property type="component" value="Unassembled WGS sequence"/>
</dbReference>
<organism evidence="2">
    <name type="scientific">Sarcoptes scabiei</name>
    <name type="common">Itch mite</name>
    <name type="synonym">Acarus scabiei</name>
    <dbReference type="NCBI Taxonomy" id="52283"/>
    <lineage>
        <taxon>Eukaryota</taxon>
        <taxon>Metazoa</taxon>
        <taxon>Ecdysozoa</taxon>
        <taxon>Arthropoda</taxon>
        <taxon>Chelicerata</taxon>
        <taxon>Arachnida</taxon>
        <taxon>Acari</taxon>
        <taxon>Acariformes</taxon>
        <taxon>Sarcoptiformes</taxon>
        <taxon>Astigmata</taxon>
        <taxon>Psoroptidia</taxon>
        <taxon>Sarcoptoidea</taxon>
        <taxon>Sarcoptidae</taxon>
        <taxon>Sarcoptinae</taxon>
        <taxon>Sarcoptes</taxon>
    </lineage>
</organism>
<reference evidence="2" key="2">
    <citation type="submission" date="2020-01" db="EMBL/GenBank/DDBJ databases">
        <authorList>
            <person name="Korhonen P.K.K."/>
            <person name="Guangxu M.G."/>
            <person name="Wang T.W."/>
            <person name="Stroehlein A.J.S."/>
            <person name="Young N.D."/>
            <person name="Ang C.-S.A."/>
            <person name="Fernando D.W.F."/>
            <person name="Lu H.L."/>
            <person name="Taylor S.T."/>
            <person name="Ehtesham M.E.M."/>
            <person name="Najaraj S.H.N."/>
            <person name="Harsha G.H.G."/>
            <person name="Madugundu A.M."/>
            <person name="Renuse S.R."/>
            <person name="Holt D.H."/>
            <person name="Pandey A.P."/>
            <person name="Papenfuss A.P."/>
            <person name="Gasser R.B.G."/>
            <person name="Fischer K.F."/>
        </authorList>
    </citation>
    <scope>NUCLEOTIDE SEQUENCE</scope>
    <source>
        <strain evidence="2">SSS_KF_BRIS2020</strain>
    </source>
</reference>
<dbReference type="AlphaFoldDB" id="A0A834RFD3"/>
<feature type="signal peptide" evidence="1">
    <location>
        <begin position="1"/>
        <end position="19"/>
    </location>
</feature>
<keyword evidence="4" id="KW-1185">Reference proteome</keyword>
<gene>
    <name evidence="2" type="ORF">SSS_1908</name>
</gene>
<reference evidence="3" key="3">
    <citation type="submission" date="2022-06" db="UniProtKB">
        <authorList>
            <consortium name="EnsemblMetazoa"/>
        </authorList>
    </citation>
    <scope>IDENTIFICATION</scope>
</reference>
<evidence type="ECO:0000313" key="2">
    <source>
        <dbReference type="EMBL" id="KAF7494750.1"/>
    </source>
</evidence>
<keyword evidence="1" id="KW-0732">Signal</keyword>
<evidence type="ECO:0000256" key="1">
    <source>
        <dbReference type="SAM" id="SignalP"/>
    </source>
</evidence>
<dbReference type="EnsemblMetazoa" id="SSS_1908s_mrna">
    <property type="protein sequence ID" value="KAF7494750.1"/>
    <property type="gene ID" value="SSS_1908"/>
</dbReference>